<sequence length="126" mass="13399">MSRQVIHTTNAPAAVAAYSQAIKANGFIFVSGQLGLVPKTGEFISNNVEEQADQVLKNLQAILEAAGSSLEKIVKCTVLLSDIANFNAVNSVYVKYFPNDPPARAAYAVAHLPKSALVEIEAIALE</sequence>
<dbReference type="GO" id="GO:0005829">
    <property type="term" value="C:cytosol"/>
    <property type="evidence" value="ECO:0007669"/>
    <property type="project" value="TreeGrafter"/>
</dbReference>
<dbReference type="OrthoDB" id="309640at2759"/>
<organism evidence="2 3">
    <name type="scientific">Planoprotostelium fungivorum</name>
    <dbReference type="NCBI Taxonomy" id="1890364"/>
    <lineage>
        <taxon>Eukaryota</taxon>
        <taxon>Amoebozoa</taxon>
        <taxon>Evosea</taxon>
        <taxon>Variosea</taxon>
        <taxon>Cavosteliida</taxon>
        <taxon>Cavosteliaceae</taxon>
        <taxon>Planoprotostelium</taxon>
    </lineage>
</organism>
<dbReference type="NCBIfam" id="TIGR00004">
    <property type="entry name" value="Rid family detoxifying hydrolase"/>
    <property type="match status" value="1"/>
</dbReference>
<dbReference type="GO" id="GO:0005739">
    <property type="term" value="C:mitochondrion"/>
    <property type="evidence" value="ECO:0007669"/>
    <property type="project" value="TreeGrafter"/>
</dbReference>
<dbReference type="Pfam" id="PF01042">
    <property type="entry name" value="Ribonuc_L-PSP"/>
    <property type="match status" value="1"/>
</dbReference>
<protein>
    <submittedName>
        <fullName evidence="2">Ribonuclease</fullName>
    </submittedName>
</protein>
<gene>
    <name evidence="2" type="ORF">PROFUN_11806</name>
</gene>
<proteinExistence type="inferred from homology"/>
<dbReference type="InterPro" id="IPR035959">
    <property type="entry name" value="RutC-like_sf"/>
</dbReference>
<evidence type="ECO:0000313" key="2">
    <source>
        <dbReference type="EMBL" id="PRP74304.1"/>
    </source>
</evidence>
<comment type="similarity">
    <text evidence="1">Belongs to the RutC family.</text>
</comment>
<reference evidence="2 3" key="1">
    <citation type="journal article" date="2018" name="Genome Biol. Evol.">
        <title>Multiple Roots of Fruiting Body Formation in Amoebozoa.</title>
        <authorList>
            <person name="Hillmann F."/>
            <person name="Forbes G."/>
            <person name="Novohradska S."/>
            <person name="Ferling I."/>
            <person name="Riege K."/>
            <person name="Groth M."/>
            <person name="Westermann M."/>
            <person name="Marz M."/>
            <person name="Spaller T."/>
            <person name="Winckler T."/>
            <person name="Schaap P."/>
            <person name="Glockner G."/>
        </authorList>
    </citation>
    <scope>NUCLEOTIDE SEQUENCE [LARGE SCALE GENOMIC DNA]</scope>
    <source>
        <strain evidence="2 3">Jena</strain>
    </source>
</reference>
<dbReference type="InterPro" id="IPR006056">
    <property type="entry name" value="RidA"/>
</dbReference>
<keyword evidence="3" id="KW-1185">Reference proteome</keyword>
<evidence type="ECO:0000256" key="1">
    <source>
        <dbReference type="ARBA" id="ARBA00010552"/>
    </source>
</evidence>
<dbReference type="PANTHER" id="PTHR11803:SF39">
    <property type="entry name" value="2-IMINOBUTANOATE_2-IMINOPROPANOATE DEAMINASE"/>
    <property type="match status" value="1"/>
</dbReference>
<dbReference type="FunCoup" id="A0A2P6MRH4">
    <property type="interactions" value="351"/>
</dbReference>
<dbReference type="InParanoid" id="A0A2P6MRH4"/>
<dbReference type="SUPFAM" id="SSF55298">
    <property type="entry name" value="YjgF-like"/>
    <property type="match status" value="1"/>
</dbReference>
<dbReference type="Proteomes" id="UP000241769">
    <property type="component" value="Unassembled WGS sequence"/>
</dbReference>
<evidence type="ECO:0000313" key="3">
    <source>
        <dbReference type="Proteomes" id="UP000241769"/>
    </source>
</evidence>
<dbReference type="InterPro" id="IPR006175">
    <property type="entry name" value="YjgF/YER057c/UK114"/>
</dbReference>
<name>A0A2P6MRH4_9EUKA</name>
<dbReference type="CDD" id="cd00448">
    <property type="entry name" value="YjgF_YER057c_UK114_family"/>
    <property type="match status" value="1"/>
</dbReference>
<dbReference type="PANTHER" id="PTHR11803">
    <property type="entry name" value="2-IMINOBUTANOATE/2-IMINOPROPANOATE DEAMINASE RIDA"/>
    <property type="match status" value="1"/>
</dbReference>
<dbReference type="PROSITE" id="PS01094">
    <property type="entry name" value="UPF0076"/>
    <property type="match status" value="1"/>
</dbReference>
<dbReference type="Gene3D" id="3.30.1330.40">
    <property type="entry name" value="RutC-like"/>
    <property type="match status" value="1"/>
</dbReference>
<dbReference type="STRING" id="1890364.A0A2P6MRH4"/>
<dbReference type="GO" id="GO:0019239">
    <property type="term" value="F:deaminase activity"/>
    <property type="evidence" value="ECO:0007669"/>
    <property type="project" value="TreeGrafter"/>
</dbReference>
<comment type="caution">
    <text evidence="2">The sequence shown here is derived from an EMBL/GenBank/DDBJ whole genome shotgun (WGS) entry which is preliminary data.</text>
</comment>
<dbReference type="EMBL" id="MDYQ01000477">
    <property type="protein sequence ID" value="PRP74304.1"/>
    <property type="molecule type" value="Genomic_DNA"/>
</dbReference>
<dbReference type="FunFam" id="3.30.1330.40:FF:000001">
    <property type="entry name" value="L-PSP family endoribonuclease"/>
    <property type="match status" value="1"/>
</dbReference>
<dbReference type="InterPro" id="IPR019897">
    <property type="entry name" value="RidA_CS"/>
</dbReference>
<accession>A0A2P6MRH4</accession>
<dbReference type="AlphaFoldDB" id="A0A2P6MRH4"/>